<feature type="transmembrane region" description="Helical" evidence="1">
    <location>
        <begin position="46"/>
        <end position="68"/>
    </location>
</feature>
<name>A0ABS3IR72_9BIFI</name>
<proteinExistence type="predicted"/>
<evidence type="ECO:0000313" key="3">
    <source>
        <dbReference type="Proteomes" id="UP000664299"/>
    </source>
</evidence>
<protein>
    <submittedName>
        <fullName evidence="2">Uncharacterized protein</fullName>
    </submittedName>
</protein>
<organism evidence="2 3">
    <name type="scientific">Bifidobacterium asteroides</name>
    <dbReference type="NCBI Taxonomy" id="1684"/>
    <lineage>
        <taxon>Bacteria</taxon>
        <taxon>Bacillati</taxon>
        <taxon>Actinomycetota</taxon>
        <taxon>Actinomycetes</taxon>
        <taxon>Bifidobacteriales</taxon>
        <taxon>Bifidobacteriaceae</taxon>
        <taxon>Bifidobacterium</taxon>
    </lineage>
</organism>
<dbReference type="EMBL" id="JAFMNU010000001">
    <property type="protein sequence ID" value="MBO0622870.1"/>
    <property type="molecule type" value="Genomic_DNA"/>
</dbReference>
<sequence length="73" mass="8176">MAINSTIIPAIFITWLLVISMPTIFAHWTWLKYVDSVTVAESIDQIWPYICVSPVVLALTTLGSALLLSRKEL</sequence>
<accession>A0ABS3IR72</accession>
<keyword evidence="1" id="KW-1133">Transmembrane helix</keyword>
<comment type="caution">
    <text evidence="2">The sequence shown here is derived from an EMBL/GenBank/DDBJ whole genome shotgun (WGS) entry which is preliminary data.</text>
</comment>
<evidence type="ECO:0000313" key="2">
    <source>
        <dbReference type="EMBL" id="MBO0622870.1"/>
    </source>
</evidence>
<keyword evidence="1" id="KW-0812">Transmembrane</keyword>
<gene>
    <name evidence="2" type="ORF">J1F30_00535</name>
</gene>
<evidence type="ECO:0000256" key="1">
    <source>
        <dbReference type="SAM" id="Phobius"/>
    </source>
</evidence>
<dbReference type="Proteomes" id="UP000664299">
    <property type="component" value="Unassembled WGS sequence"/>
</dbReference>
<keyword evidence="3" id="KW-1185">Reference proteome</keyword>
<reference evidence="2" key="1">
    <citation type="submission" date="2021-03" db="EMBL/GenBank/DDBJ databases">
        <title>Genome sequence of Bifidobacterium asteroides strain wkB204 isolated from a honey bee gut.</title>
        <authorList>
            <person name="Motta E.V.S."/>
            <person name="Kwong W.K."/>
            <person name="Moran N.A."/>
        </authorList>
    </citation>
    <scope>NUCLEOTIDE SEQUENCE</scope>
    <source>
        <strain evidence="2">WkB204</strain>
    </source>
</reference>
<feature type="transmembrane region" description="Helical" evidence="1">
    <location>
        <begin position="7"/>
        <end position="26"/>
    </location>
</feature>
<keyword evidence="1" id="KW-0472">Membrane</keyword>